<evidence type="ECO:0000256" key="2">
    <source>
        <dbReference type="ARBA" id="ARBA00007532"/>
    </source>
</evidence>
<dbReference type="RefSeq" id="WP_208272948.1">
    <property type="nucleotide sequence ID" value="NZ_BAAAGM010000104.1"/>
</dbReference>
<proteinExistence type="inferred from homology"/>
<dbReference type="PANTHER" id="PTHR43014:SF2">
    <property type="entry name" value="MERCURIC REDUCTASE"/>
    <property type="match status" value="1"/>
</dbReference>
<evidence type="ECO:0000256" key="4">
    <source>
        <dbReference type="ARBA" id="ARBA00022827"/>
    </source>
</evidence>
<dbReference type="Proteomes" id="UP000666915">
    <property type="component" value="Unassembled WGS sequence"/>
</dbReference>
<dbReference type="SUPFAM" id="SSF55424">
    <property type="entry name" value="FAD/NAD-linked reductases, dimerisation (C-terminal) domain"/>
    <property type="match status" value="1"/>
</dbReference>
<feature type="domain" description="Pyridine nucleotide-disulphide oxidoreductase dimerisation" evidence="5">
    <location>
        <begin position="346"/>
        <end position="451"/>
    </location>
</feature>
<dbReference type="InterPro" id="IPR001100">
    <property type="entry name" value="Pyr_nuc-diS_OxRdtase"/>
</dbReference>
<evidence type="ECO:0000313" key="8">
    <source>
        <dbReference type="Proteomes" id="UP000666915"/>
    </source>
</evidence>
<name>A0ABS3RE32_9ACTN</name>
<keyword evidence="8" id="KW-1185">Reference proteome</keyword>
<dbReference type="PIRSF" id="PIRSF000350">
    <property type="entry name" value="Mercury_reductase_MerA"/>
    <property type="match status" value="1"/>
</dbReference>
<dbReference type="InterPro" id="IPR004099">
    <property type="entry name" value="Pyr_nucl-diS_OxRdtase_dimer"/>
</dbReference>
<accession>A0ABS3RE32</accession>
<evidence type="ECO:0000256" key="3">
    <source>
        <dbReference type="ARBA" id="ARBA00022630"/>
    </source>
</evidence>
<dbReference type="PRINTS" id="PR00368">
    <property type="entry name" value="FADPNR"/>
</dbReference>
<dbReference type="PRINTS" id="PR00411">
    <property type="entry name" value="PNDRDTASEI"/>
</dbReference>
<keyword evidence="3" id="KW-0285">Flavoprotein</keyword>
<reference evidence="7 8" key="1">
    <citation type="submission" date="2021-03" db="EMBL/GenBank/DDBJ databases">
        <authorList>
            <person name="Kanchanasin P."/>
            <person name="Saeng-In P."/>
            <person name="Phongsopitanun W."/>
            <person name="Yuki M."/>
            <person name="Kudo T."/>
            <person name="Ohkuma M."/>
            <person name="Tanasupawat S."/>
        </authorList>
    </citation>
    <scope>NUCLEOTIDE SEQUENCE [LARGE SCALE GENOMIC DNA]</scope>
    <source>
        <strain evidence="7 8">L46</strain>
    </source>
</reference>
<comment type="caution">
    <text evidence="7">The sequence shown here is derived from an EMBL/GenBank/DDBJ whole genome shotgun (WGS) entry which is preliminary data.</text>
</comment>
<dbReference type="InterPro" id="IPR016156">
    <property type="entry name" value="FAD/NAD-linked_Rdtase_dimer_sf"/>
</dbReference>
<dbReference type="InterPro" id="IPR023753">
    <property type="entry name" value="FAD/NAD-binding_dom"/>
</dbReference>
<gene>
    <name evidence="7" type="ORF">J4557_43895</name>
</gene>
<evidence type="ECO:0000256" key="1">
    <source>
        <dbReference type="ARBA" id="ARBA00001974"/>
    </source>
</evidence>
<organism evidence="7 8">
    <name type="scientific">Actinomadura nitritigenes</name>
    <dbReference type="NCBI Taxonomy" id="134602"/>
    <lineage>
        <taxon>Bacteria</taxon>
        <taxon>Bacillati</taxon>
        <taxon>Actinomycetota</taxon>
        <taxon>Actinomycetes</taxon>
        <taxon>Streptosporangiales</taxon>
        <taxon>Thermomonosporaceae</taxon>
        <taxon>Actinomadura</taxon>
    </lineage>
</organism>
<feature type="domain" description="FAD/NAD(P)-binding" evidence="6">
    <location>
        <begin position="8"/>
        <end position="324"/>
    </location>
</feature>
<dbReference type="EMBL" id="JAGEOK010000047">
    <property type="protein sequence ID" value="MBO2444483.1"/>
    <property type="molecule type" value="Genomic_DNA"/>
</dbReference>
<dbReference type="Gene3D" id="3.50.50.60">
    <property type="entry name" value="FAD/NAD(P)-binding domain"/>
    <property type="match status" value="2"/>
</dbReference>
<evidence type="ECO:0000259" key="5">
    <source>
        <dbReference type="Pfam" id="PF02852"/>
    </source>
</evidence>
<keyword evidence="4" id="KW-0274">FAD</keyword>
<dbReference type="PANTHER" id="PTHR43014">
    <property type="entry name" value="MERCURIC REDUCTASE"/>
    <property type="match status" value="1"/>
</dbReference>
<comment type="similarity">
    <text evidence="2">Belongs to the class-I pyridine nucleotide-disulfide oxidoreductase family.</text>
</comment>
<protein>
    <submittedName>
        <fullName evidence="7">FAD-dependent oxidoreductase</fullName>
    </submittedName>
</protein>
<dbReference type="SUPFAM" id="SSF51905">
    <property type="entry name" value="FAD/NAD(P)-binding domain"/>
    <property type="match status" value="1"/>
</dbReference>
<dbReference type="Pfam" id="PF07992">
    <property type="entry name" value="Pyr_redox_2"/>
    <property type="match status" value="1"/>
</dbReference>
<sequence length="461" mass="48500">MAPPTEDFDLLVVGGGKAGKTLAMDRARSGARVAMVERGMIGGTCINVACIPTKALVASARARRTLDRGRELGLIVDGAEADVDLLRAHKSDVVDGMVALNHKQFLDSGMDLVIGQARFVAERTVDVRLSDGGRRVLRGADTVINTGTRPRLPAIPGLDAAGALTSESLLRLESIPGRLIVLGDGPIGLEFADMFAAFGSRVTVVSRHSRLLPREDAEIAAAVRDLLSGHGVTVLLEREVARVGRDAGGEVTVVLEDGLELAGDDVLVAVGRQPVTEELDLPRAGVAVTAAGFVDVDEHLATTAPHTWAAGDVAGSPQFTHASLDDYRILKENLGGGSRSSKGRLVPRTTFLSLDLAHVGLTEEEARRLGHPVKIARLPVSAIPRARTTGETRGLWKAVVHADTNRILGATLLGPETGEVITTVQTAMLAGLPCTALRDMMITHPTMSEGLAMLFAGPADD</sequence>
<evidence type="ECO:0000259" key="6">
    <source>
        <dbReference type="Pfam" id="PF07992"/>
    </source>
</evidence>
<comment type="cofactor">
    <cofactor evidence="1">
        <name>FAD</name>
        <dbReference type="ChEBI" id="CHEBI:57692"/>
    </cofactor>
</comment>
<dbReference type="InterPro" id="IPR036188">
    <property type="entry name" value="FAD/NAD-bd_sf"/>
</dbReference>
<dbReference type="Pfam" id="PF02852">
    <property type="entry name" value="Pyr_redox_dim"/>
    <property type="match status" value="1"/>
</dbReference>
<dbReference type="Gene3D" id="3.30.390.30">
    <property type="match status" value="1"/>
</dbReference>
<evidence type="ECO:0000313" key="7">
    <source>
        <dbReference type="EMBL" id="MBO2444483.1"/>
    </source>
</evidence>